<keyword evidence="1" id="KW-1133">Transmembrane helix</keyword>
<evidence type="ECO:0000256" key="1">
    <source>
        <dbReference type="SAM" id="Phobius"/>
    </source>
</evidence>
<keyword evidence="1" id="KW-0812">Transmembrane</keyword>
<gene>
    <name evidence="2" type="ORF">LCGC14_1709540</name>
</gene>
<accession>A0A0F9I363</accession>
<organism evidence="2">
    <name type="scientific">marine sediment metagenome</name>
    <dbReference type="NCBI Taxonomy" id="412755"/>
    <lineage>
        <taxon>unclassified sequences</taxon>
        <taxon>metagenomes</taxon>
        <taxon>ecological metagenomes</taxon>
    </lineage>
</organism>
<name>A0A0F9I363_9ZZZZ</name>
<dbReference type="AlphaFoldDB" id="A0A0F9I363"/>
<comment type="caution">
    <text evidence="2">The sequence shown here is derived from an EMBL/GenBank/DDBJ whole genome shotgun (WGS) entry which is preliminary data.</text>
</comment>
<sequence>MDYWLVGGVIAGWTLLGILILLLWLKSRRE</sequence>
<dbReference type="EMBL" id="LAZR01015227">
    <property type="protein sequence ID" value="KKM14094.1"/>
    <property type="molecule type" value="Genomic_DNA"/>
</dbReference>
<keyword evidence="1" id="KW-0472">Membrane</keyword>
<reference evidence="2" key="1">
    <citation type="journal article" date="2015" name="Nature">
        <title>Complex archaea that bridge the gap between prokaryotes and eukaryotes.</title>
        <authorList>
            <person name="Spang A."/>
            <person name="Saw J.H."/>
            <person name="Jorgensen S.L."/>
            <person name="Zaremba-Niedzwiedzka K."/>
            <person name="Martijn J."/>
            <person name="Lind A.E."/>
            <person name="van Eijk R."/>
            <person name="Schleper C."/>
            <person name="Guy L."/>
            <person name="Ettema T.J."/>
        </authorList>
    </citation>
    <scope>NUCLEOTIDE SEQUENCE</scope>
</reference>
<protein>
    <submittedName>
        <fullName evidence="2">Uncharacterized protein</fullName>
    </submittedName>
</protein>
<proteinExistence type="predicted"/>
<evidence type="ECO:0000313" key="2">
    <source>
        <dbReference type="EMBL" id="KKM14094.1"/>
    </source>
</evidence>
<feature type="transmembrane region" description="Helical" evidence="1">
    <location>
        <begin position="6"/>
        <end position="25"/>
    </location>
</feature>